<name>L5LMP1_MYODS</name>
<dbReference type="Pfam" id="PF17927">
    <property type="entry name" value="Ins134_P3_kin_N"/>
    <property type="match status" value="1"/>
</dbReference>
<evidence type="ECO:0000256" key="3">
    <source>
        <dbReference type="ARBA" id="ARBA00022490"/>
    </source>
</evidence>
<feature type="domain" description="LIM zinc-binding" evidence="16">
    <location>
        <begin position="99"/>
        <end position="160"/>
    </location>
</feature>
<evidence type="ECO:0000256" key="15">
    <source>
        <dbReference type="PROSITE-ProRule" id="PRU00125"/>
    </source>
</evidence>
<dbReference type="AlphaFoldDB" id="L5LMP1"/>
<evidence type="ECO:0000256" key="5">
    <source>
        <dbReference type="ARBA" id="ARBA00022723"/>
    </source>
</evidence>
<evidence type="ECO:0000256" key="13">
    <source>
        <dbReference type="ARBA" id="ARBA00059927"/>
    </source>
</evidence>
<dbReference type="InterPro" id="IPR056807">
    <property type="entry name" value="LIM_FHL1/2/3/5_N"/>
</dbReference>
<dbReference type="PROSITE" id="PS00478">
    <property type="entry name" value="LIM_DOMAIN_1"/>
    <property type="match status" value="4"/>
</dbReference>
<keyword evidence="3" id="KW-0963">Cytoplasm</keyword>
<reference evidence="18" key="1">
    <citation type="journal article" date="2013" name="Science">
        <title>Comparative analysis of bat genomes provides insight into the evolution of flight and immunity.</title>
        <authorList>
            <person name="Zhang G."/>
            <person name="Cowled C."/>
            <person name="Shi Z."/>
            <person name="Huang Z."/>
            <person name="Bishop-Lilly K.A."/>
            <person name="Fang X."/>
            <person name="Wynne J.W."/>
            <person name="Xiong Z."/>
            <person name="Baker M.L."/>
            <person name="Zhao W."/>
            <person name="Tachedjian M."/>
            <person name="Zhu Y."/>
            <person name="Zhou P."/>
            <person name="Jiang X."/>
            <person name="Ng J."/>
            <person name="Yang L."/>
            <person name="Wu L."/>
            <person name="Xiao J."/>
            <person name="Feng Y."/>
            <person name="Chen Y."/>
            <person name="Sun X."/>
            <person name="Zhang Y."/>
            <person name="Marsh G.A."/>
            <person name="Crameri G."/>
            <person name="Broder C.C."/>
            <person name="Frey K.G."/>
            <person name="Wang L.F."/>
            <person name="Wang J."/>
        </authorList>
    </citation>
    <scope>NUCLEOTIDE SEQUENCE [LARGE SCALE GENOMIC DNA]</scope>
</reference>
<organism evidence="17 18">
    <name type="scientific">Myotis davidii</name>
    <name type="common">David's myotis</name>
    <dbReference type="NCBI Taxonomy" id="225400"/>
    <lineage>
        <taxon>Eukaryota</taxon>
        <taxon>Metazoa</taxon>
        <taxon>Chordata</taxon>
        <taxon>Craniata</taxon>
        <taxon>Vertebrata</taxon>
        <taxon>Euteleostomi</taxon>
        <taxon>Mammalia</taxon>
        <taxon>Eutheria</taxon>
        <taxon>Laurasiatheria</taxon>
        <taxon>Chiroptera</taxon>
        <taxon>Yangochiroptera</taxon>
        <taxon>Vespertilionidae</taxon>
        <taxon>Myotis</taxon>
    </lineage>
</organism>
<dbReference type="GO" id="GO:0008270">
    <property type="term" value="F:zinc ion binding"/>
    <property type="evidence" value="ECO:0007669"/>
    <property type="project" value="UniProtKB-KW"/>
</dbReference>
<dbReference type="InterPro" id="IPR041429">
    <property type="entry name" value="ITPK1_N"/>
</dbReference>
<dbReference type="PANTHER" id="PTHR47029:SF1">
    <property type="entry name" value="FOUR AND A HALF LIM DOMAINS 4"/>
    <property type="match status" value="1"/>
</dbReference>
<evidence type="ECO:0000259" key="16">
    <source>
        <dbReference type="PROSITE" id="PS50023"/>
    </source>
</evidence>
<comment type="function">
    <text evidence="13">May have an involvement in muscle development or hypertrophy. Isoform 2 binds to RBP-J and plays a negative regulatory role in the RBP-J-mediated transcription in mammalian systems.</text>
</comment>
<protein>
    <recommendedName>
        <fullName evidence="14">Four and a half LIM domains protein 1</fullName>
    </recommendedName>
</protein>
<evidence type="ECO:0000256" key="8">
    <source>
        <dbReference type="ARBA" id="ARBA00022782"/>
    </source>
</evidence>
<dbReference type="Gene3D" id="2.10.110.10">
    <property type="entry name" value="Cysteine Rich Protein"/>
    <property type="match status" value="3"/>
</dbReference>
<keyword evidence="10" id="KW-0832">Ubl conjugation</keyword>
<keyword evidence="9 15" id="KW-0862">Zinc</keyword>
<dbReference type="GO" id="GO:0007517">
    <property type="term" value="P:muscle organ development"/>
    <property type="evidence" value="ECO:0007669"/>
    <property type="project" value="InterPro"/>
</dbReference>
<evidence type="ECO:0000256" key="11">
    <source>
        <dbReference type="ARBA" id="ARBA00022990"/>
    </source>
</evidence>
<dbReference type="FunFam" id="2.10.110.10:FF:000052">
    <property type="entry name" value="Four and a half LIM domains 1"/>
    <property type="match status" value="1"/>
</dbReference>
<dbReference type="FunFam" id="2.10.110.10:FF:000050">
    <property type="entry name" value="Four and a half LIM domains protein 1"/>
    <property type="match status" value="1"/>
</dbReference>
<dbReference type="SUPFAM" id="SSF57716">
    <property type="entry name" value="Glucocorticoid receptor-like (DNA-binding domain)"/>
    <property type="match status" value="4"/>
</dbReference>
<accession>L5LMP1</accession>
<evidence type="ECO:0000256" key="6">
    <source>
        <dbReference type="ARBA" id="ARBA00022737"/>
    </source>
</evidence>
<evidence type="ECO:0000256" key="7">
    <source>
        <dbReference type="ARBA" id="ARBA00022771"/>
    </source>
</evidence>
<dbReference type="PROSITE" id="PS50023">
    <property type="entry name" value="LIM_DOMAIN_2"/>
    <property type="match status" value="3"/>
</dbReference>
<dbReference type="GO" id="GO:0044325">
    <property type="term" value="F:transmembrane transporter binding"/>
    <property type="evidence" value="ECO:0007669"/>
    <property type="project" value="TreeGrafter"/>
</dbReference>
<evidence type="ECO:0000256" key="9">
    <source>
        <dbReference type="ARBA" id="ARBA00022833"/>
    </source>
</evidence>
<evidence type="ECO:0000256" key="2">
    <source>
        <dbReference type="ARBA" id="ARBA00022473"/>
    </source>
</evidence>
<keyword evidence="6" id="KW-0677">Repeat</keyword>
<evidence type="ECO:0000256" key="10">
    <source>
        <dbReference type="ARBA" id="ARBA00022843"/>
    </source>
</evidence>
<dbReference type="InterPro" id="IPR001781">
    <property type="entry name" value="Znf_LIM"/>
</dbReference>
<evidence type="ECO:0000256" key="4">
    <source>
        <dbReference type="ARBA" id="ARBA00022499"/>
    </source>
</evidence>
<dbReference type="Proteomes" id="UP000010556">
    <property type="component" value="Unassembled WGS sequence"/>
</dbReference>
<keyword evidence="7" id="KW-0863">Zinc-finger</keyword>
<proteinExistence type="predicted"/>
<dbReference type="FunFam" id="2.10.110.10:FF:000072">
    <property type="entry name" value="Four and a half LIM domains protein 1"/>
    <property type="match status" value="1"/>
</dbReference>
<evidence type="ECO:0000313" key="18">
    <source>
        <dbReference type="Proteomes" id="UP000010556"/>
    </source>
</evidence>
<keyword evidence="8" id="KW-0221">Differentiation</keyword>
<dbReference type="eggNOG" id="KOG1704">
    <property type="taxonomic scope" value="Eukaryota"/>
</dbReference>
<feature type="domain" description="LIM zinc-binding" evidence="16">
    <location>
        <begin position="161"/>
        <end position="219"/>
    </location>
</feature>
<dbReference type="CDD" id="cd09424">
    <property type="entry name" value="LIM2_FHL1"/>
    <property type="match status" value="1"/>
</dbReference>
<evidence type="ECO:0000256" key="1">
    <source>
        <dbReference type="ARBA" id="ARBA00004496"/>
    </source>
</evidence>
<keyword evidence="11" id="KW-0007">Acetylation</keyword>
<keyword evidence="18" id="KW-1185">Reference proteome</keyword>
<dbReference type="Pfam" id="PF00412">
    <property type="entry name" value="LIM"/>
    <property type="match status" value="3"/>
</dbReference>
<dbReference type="CDD" id="cd09429">
    <property type="entry name" value="LIM3_FHL1"/>
    <property type="match status" value="1"/>
</dbReference>
<dbReference type="InterPro" id="IPR042997">
    <property type="entry name" value="Fhl1"/>
</dbReference>
<evidence type="ECO:0000256" key="14">
    <source>
        <dbReference type="ARBA" id="ARBA00074675"/>
    </source>
</evidence>
<dbReference type="SMART" id="SM00132">
    <property type="entry name" value="LIM"/>
    <property type="match status" value="4"/>
</dbReference>
<dbReference type="FunFam" id="2.10.110.10:FF:000013">
    <property type="entry name" value="Four and a half LIM domains 1"/>
    <property type="match status" value="1"/>
</dbReference>
<dbReference type="Gene3D" id="3.40.50.11370">
    <property type="match status" value="1"/>
</dbReference>
<dbReference type="Pfam" id="PF25076">
    <property type="entry name" value="LIM_FHL2-3_N"/>
    <property type="match status" value="1"/>
</dbReference>
<feature type="domain" description="LIM zinc-binding" evidence="16">
    <location>
        <begin position="38"/>
        <end position="97"/>
    </location>
</feature>
<dbReference type="PANTHER" id="PTHR47029">
    <property type="entry name" value="FOUR AND A HALF LIM DOMAINS PROTEIN 1"/>
    <property type="match status" value="1"/>
</dbReference>
<sequence length="363" mass="41643">MAEQFNCHYCKASLHGKKYVEKDDHHCCLDCYDEHCANTCMECHQTIGAEAKEVHYKEGFWHDTCFRCSQCQHPLATESFVAKENKVLCKQCHLLECAHKCKGCSQPIMPGDQNVEYKGTVWHQDCFACSNCKEVIGTGSFFPKGEEYYCMACYESKFAKHCMKCKKAITSGGITYQDQPWHADCFVCVTCSKKLAGQRFTAVEDQYYCVDCYKNYVAKKCAGCKNPITGFGKGSSVVTYEGQSWHDYCFHCKKCALNLASKRFVFHQEQLNLSRPIEEQGPLDVIIHKLTDVILEADQNDSQSLELVHRFQEYIDAHPETIVLDPLPAIRTLLDRSKSYELIRKIEAYMKEFKSMWLVPLTV</sequence>
<keyword evidence="5 15" id="KW-0479">Metal-binding</keyword>
<evidence type="ECO:0000256" key="12">
    <source>
        <dbReference type="ARBA" id="ARBA00023038"/>
    </source>
</evidence>
<comment type="subcellular location">
    <subcellularLocation>
        <location evidence="1">Cytoplasm</location>
    </subcellularLocation>
</comment>
<evidence type="ECO:0000313" key="17">
    <source>
        <dbReference type="EMBL" id="ELK27317.1"/>
    </source>
</evidence>
<keyword evidence="4" id="KW-1017">Isopeptide bond</keyword>
<keyword evidence="12 15" id="KW-0440">LIM domain</keyword>
<keyword evidence="2" id="KW-0217">Developmental protein</keyword>
<dbReference type="GO" id="GO:0030154">
    <property type="term" value="P:cell differentiation"/>
    <property type="evidence" value="ECO:0007669"/>
    <property type="project" value="UniProtKB-KW"/>
</dbReference>
<gene>
    <name evidence="17" type="ORF">MDA_GLEAN10006296</name>
</gene>
<dbReference type="GO" id="GO:0005737">
    <property type="term" value="C:cytoplasm"/>
    <property type="evidence" value="ECO:0007669"/>
    <property type="project" value="UniProtKB-SubCell"/>
</dbReference>
<dbReference type="EMBL" id="KB110331">
    <property type="protein sequence ID" value="ELK27317.1"/>
    <property type="molecule type" value="Genomic_DNA"/>
</dbReference>